<dbReference type="Proteomes" id="UP000070224">
    <property type="component" value="Unassembled WGS sequence"/>
</dbReference>
<keyword evidence="2" id="KW-1185">Reference proteome</keyword>
<accession>A0A134B865</accession>
<comment type="caution">
    <text evidence="1">The sequence shown here is derived from an EMBL/GenBank/DDBJ whole genome shotgun (WGS) entry which is preliminary data.</text>
</comment>
<sequence>MCGDFSSRRGYLLPVDVRSVVSYKSRVYTTRPDSQMTAGTCCIK</sequence>
<reference evidence="2" key="1">
    <citation type="submission" date="2016-01" db="EMBL/GenBank/DDBJ databases">
        <authorList>
            <person name="Mitreva M."/>
            <person name="Pepin K.H."/>
            <person name="Mihindukulasuriya K.A."/>
            <person name="Fulton R."/>
            <person name="Fronick C."/>
            <person name="O'Laughlin M."/>
            <person name="Miner T."/>
            <person name="Herter B."/>
            <person name="Rosa B.A."/>
            <person name="Cordes M."/>
            <person name="Tomlinson C."/>
            <person name="Wollam A."/>
            <person name="Palsikar V.B."/>
            <person name="Mardis E.R."/>
            <person name="Wilson R.K."/>
        </authorList>
    </citation>
    <scope>NUCLEOTIDE SEQUENCE [LARGE SCALE GENOMIC DNA]</scope>
    <source>
        <strain evidence="2">KA00683</strain>
    </source>
</reference>
<dbReference type="PATRIC" id="fig|322095.3.peg.1060"/>
<evidence type="ECO:0000313" key="2">
    <source>
        <dbReference type="Proteomes" id="UP000070224"/>
    </source>
</evidence>
<evidence type="ECO:0000313" key="1">
    <source>
        <dbReference type="EMBL" id="KXB76139.1"/>
    </source>
</evidence>
<protein>
    <submittedName>
        <fullName evidence="1">Uncharacterized protein</fullName>
    </submittedName>
</protein>
<name>A0A134B865_9PORP</name>
<dbReference type="EMBL" id="LSDK01000076">
    <property type="protein sequence ID" value="KXB76139.1"/>
    <property type="molecule type" value="Genomic_DNA"/>
</dbReference>
<dbReference type="AlphaFoldDB" id="A0A134B865"/>
<proteinExistence type="predicted"/>
<organism evidence="1 2">
    <name type="scientific">Porphyromonas somerae</name>
    <dbReference type="NCBI Taxonomy" id="322095"/>
    <lineage>
        <taxon>Bacteria</taxon>
        <taxon>Pseudomonadati</taxon>
        <taxon>Bacteroidota</taxon>
        <taxon>Bacteroidia</taxon>
        <taxon>Bacteroidales</taxon>
        <taxon>Porphyromonadaceae</taxon>
        <taxon>Porphyromonas</taxon>
    </lineage>
</organism>
<gene>
    <name evidence="1" type="ORF">HMPREF3185_01076</name>
</gene>